<evidence type="ECO:0000256" key="2">
    <source>
        <dbReference type="ARBA" id="ARBA00022729"/>
    </source>
</evidence>
<evidence type="ECO:0000256" key="4">
    <source>
        <dbReference type="SAM" id="SignalP"/>
    </source>
</evidence>
<dbReference type="InterPro" id="IPR033645">
    <property type="entry name" value="VirB9/CagX/TrbG_C"/>
</dbReference>
<dbReference type="InterPro" id="IPR010258">
    <property type="entry name" value="Conjugal_tfr_TrbG/VirB9/CagX"/>
</dbReference>
<organism evidence="5 6">
    <name type="scientific">Paraburkholderia tropica</name>
    <dbReference type="NCBI Taxonomy" id="92647"/>
    <lineage>
        <taxon>Bacteria</taxon>
        <taxon>Pseudomonadati</taxon>
        <taxon>Pseudomonadota</taxon>
        <taxon>Betaproteobacteria</taxon>
        <taxon>Burkholderiales</taxon>
        <taxon>Burkholderiaceae</taxon>
        <taxon>Paraburkholderia</taxon>
    </lineage>
</organism>
<feature type="region of interest" description="Disordered" evidence="3">
    <location>
        <begin position="194"/>
        <end position="216"/>
    </location>
</feature>
<name>A0AAQ1JXM9_9BURK</name>
<comment type="similarity">
    <text evidence="1">Belongs to the TrbG/VirB9 family.</text>
</comment>
<evidence type="ECO:0000313" key="6">
    <source>
        <dbReference type="Proteomes" id="UP000183529"/>
    </source>
</evidence>
<feature type="chain" id="PRO_5042812626" evidence="4">
    <location>
        <begin position="28"/>
        <end position="307"/>
    </location>
</feature>
<evidence type="ECO:0000313" key="5">
    <source>
        <dbReference type="EMBL" id="SEK12916.1"/>
    </source>
</evidence>
<dbReference type="InterPro" id="IPR038161">
    <property type="entry name" value="VirB9/CagX/TrbG_C_sf"/>
</dbReference>
<accession>A0AAQ1JXM9</accession>
<gene>
    <name evidence="5" type="ORF">SAMN05216550_12321</name>
</gene>
<dbReference type="RefSeq" id="WP_074986999.1">
    <property type="nucleotide sequence ID" value="NZ_CADFGN010000015.1"/>
</dbReference>
<proteinExistence type="inferred from homology"/>
<dbReference type="Gene3D" id="2.60.40.2500">
    <property type="match status" value="1"/>
</dbReference>
<comment type="caution">
    <text evidence="5">The sequence shown here is derived from an EMBL/GenBank/DDBJ whole genome shotgun (WGS) entry which is preliminary data.</text>
</comment>
<keyword evidence="2 4" id="KW-0732">Signal</keyword>
<feature type="signal peptide" evidence="4">
    <location>
        <begin position="1"/>
        <end position="27"/>
    </location>
</feature>
<dbReference type="Pfam" id="PF03524">
    <property type="entry name" value="CagX"/>
    <property type="match status" value="1"/>
</dbReference>
<sequence>MTNPASRSFVPLAALACALAISVPAHAARKTQSLQTLSGPLDVGSIIGDPMSPVNPYNTGVDPVTMPNDARIVVFNYSRDQIYRVMAAPAKLTTIEFAPGEKLVSDPAFGDTVSWTWDSDNANHLYIKPMRPSLVNTMHITTNLRDYDFTLVSSPVGGLFYQSVRFHYQQSLLAKARARDAAGIGQGMGAGTGAGVDTGADAEHGSSTDSGPLGVSPEKLNFEYTISGSAPFKPETVFDDGKFVWLRLPADAPFAVPIVKDHGDDIAPNFIRRGQYIVVQQLANKIVLRAGSDDVTITRGRRGIFGF</sequence>
<evidence type="ECO:0000256" key="1">
    <source>
        <dbReference type="ARBA" id="ARBA00006135"/>
    </source>
</evidence>
<dbReference type="Proteomes" id="UP000183529">
    <property type="component" value="Unassembled WGS sequence"/>
</dbReference>
<reference evidence="5 6" key="1">
    <citation type="submission" date="2016-10" db="EMBL/GenBank/DDBJ databases">
        <authorList>
            <person name="Varghese N."/>
            <person name="Submissions S."/>
        </authorList>
    </citation>
    <scope>NUCLEOTIDE SEQUENCE [LARGE SCALE GENOMIC DNA]</scope>
    <source>
        <strain evidence="5 6">LMG 22274</strain>
    </source>
</reference>
<protein>
    <submittedName>
        <fullName evidence="5">Type IV secretion system protein VirB9</fullName>
    </submittedName>
</protein>
<dbReference type="CDD" id="cd06911">
    <property type="entry name" value="VirB9_CagX_TrbG"/>
    <property type="match status" value="1"/>
</dbReference>
<evidence type="ECO:0000256" key="3">
    <source>
        <dbReference type="SAM" id="MobiDB-lite"/>
    </source>
</evidence>
<dbReference type="EMBL" id="FNZM01000023">
    <property type="protein sequence ID" value="SEK12916.1"/>
    <property type="molecule type" value="Genomic_DNA"/>
</dbReference>
<dbReference type="AlphaFoldDB" id="A0AAQ1JXM9"/>